<dbReference type="GO" id="GO:0031410">
    <property type="term" value="C:cytoplasmic vesicle"/>
    <property type="evidence" value="ECO:0007669"/>
    <property type="project" value="TreeGrafter"/>
</dbReference>
<dbReference type="EMBL" id="KL198007">
    <property type="protein sequence ID" value="KDQ29768.1"/>
    <property type="molecule type" value="Genomic_DNA"/>
</dbReference>
<feature type="compositionally biased region" description="Basic and acidic residues" evidence="4">
    <location>
        <begin position="651"/>
        <end position="664"/>
    </location>
</feature>
<dbReference type="Proteomes" id="UP000027073">
    <property type="component" value="Unassembled WGS sequence"/>
</dbReference>
<dbReference type="PROSITE" id="PS50003">
    <property type="entry name" value="PH_DOMAIN"/>
    <property type="match status" value="1"/>
</dbReference>
<gene>
    <name evidence="9" type="ORF">PLEOSDRAFT_1076434</name>
</gene>
<dbReference type="SUPFAM" id="SSF47576">
    <property type="entry name" value="Calponin-homology domain, CH-domain"/>
    <property type="match status" value="1"/>
</dbReference>
<dbReference type="PROSITE" id="PS50105">
    <property type="entry name" value="SAM_DOMAIN"/>
    <property type="match status" value="1"/>
</dbReference>
<dbReference type="GO" id="GO:0035091">
    <property type="term" value="F:phosphatidylinositol binding"/>
    <property type="evidence" value="ECO:0007669"/>
    <property type="project" value="TreeGrafter"/>
</dbReference>
<feature type="compositionally biased region" description="Low complexity" evidence="4">
    <location>
        <begin position="666"/>
        <end position="679"/>
    </location>
</feature>
<dbReference type="PROSITE" id="PS50002">
    <property type="entry name" value="SH3"/>
    <property type="match status" value="1"/>
</dbReference>
<feature type="compositionally biased region" description="Low complexity" evidence="4">
    <location>
        <begin position="461"/>
        <end position="470"/>
    </location>
</feature>
<evidence type="ECO:0000256" key="1">
    <source>
        <dbReference type="ARBA" id="ARBA00022443"/>
    </source>
</evidence>
<dbReference type="SUPFAM" id="SSF50729">
    <property type="entry name" value="PH domain-like"/>
    <property type="match status" value="1"/>
</dbReference>
<keyword evidence="2" id="KW-0344">Guanine-nucleotide releasing factor</keyword>
<feature type="compositionally biased region" description="Low complexity" evidence="4">
    <location>
        <begin position="540"/>
        <end position="555"/>
    </location>
</feature>
<feature type="domain" description="SH3" evidence="5">
    <location>
        <begin position="1"/>
        <end position="63"/>
    </location>
</feature>
<feature type="compositionally biased region" description="Basic and acidic residues" evidence="4">
    <location>
        <begin position="773"/>
        <end position="789"/>
    </location>
</feature>
<dbReference type="InterPro" id="IPR011993">
    <property type="entry name" value="PH-like_dom_sf"/>
</dbReference>
<feature type="region of interest" description="Disordered" evidence="4">
    <location>
        <begin position="57"/>
        <end position="116"/>
    </location>
</feature>
<dbReference type="Pfam" id="PF00018">
    <property type="entry name" value="SH3_1"/>
    <property type="match status" value="1"/>
</dbReference>
<dbReference type="GO" id="GO:0005886">
    <property type="term" value="C:plasma membrane"/>
    <property type="evidence" value="ECO:0007669"/>
    <property type="project" value="TreeGrafter"/>
</dbReference>
<dbReference type="InterPro" id="IPR013761">
    <property type="entry name" value="SAM/pointed_sf"/>
</dbReference>
<dbReference type="PANTHER" id="PTHR45827">
    <property type="entry name" value="SORTING NEXIN"/>
    <property type="match status" value="1"/>
</dbReference>
<dbReference type="SMART" id="SM00326">
    <property type="entry name" value="SH3"/>
    <property type="match status" value="1"/>
</dbReference>
<dbReference type="Gene3D" id="2.30.29.30">
    <property type="entry name" value="Pleckstrin-homology domain (PH domain)/Phosphotyrosine-binding domain (PTB)"/>
    <property type="match status" value="1"/>
</dbReference>
<feature type="region of interest" description="Disordered" evidence="4">
    <location>
        <begin position="960"/>
        <end position="993"/>
    </location>
</feature>
<dbReference type="InterPro" id="IPR001452">
    <property type="entry name" value="SH3_domain"/>
</dbReference>
<feature type="domain" description="PH" evidence="6">
    <location>
        <begin position="838"/>
        <end position="936"/>
    </location>
</feature>
<dbReference type="HOGENOM" id="CLU_007858_0_0_1"/>
<proteinExistence type="predicted"/>
<dbReference type="AlphaFoldDB" id="A0A067NNW9"/>
<dbReference type="CDD" id="cd00174">
    <property type="entry name" value="SH3"/>
    <property type="match status" value="1"/>
</dbReference>
<dbReference type="InterPro" id="IPR001715">
    <property type="entry name" value="CH_dom"/>
</dbReference>
<evidence type="ECO:0000313" key="10">
    <source>
        <dbReference type="Proteomes" id="UP000027073"/>
    </source>
</evidence>
<accession>A0A067NNW9</accession>
<feature type="compositionally biased region" description="Polar residues" evidence="4">
    <location>
        <begin position="330"/>
        <end position="340"/>
    </location>
</feature>
<feature type="compositionally biased region" description="Basic and acidic residues" evidence="4">
    <location>
        <begin position="611"/>
        <end position="626"/>
    </location>
</feature>
<feature type="region of interest" description="Disordered" evidence="4">
    <location>
        <begin position="1014"/>
        <end position="1056"/>
    </location>
</feature>
<feature type="compositionally biased region" description="Polar residues" evidence="4">
    <location>
        <begin position="1014"/>
        <end position="1026"/>
    </location>
</feature>
<evidence type="ECO:0000256" key="4">
    <source>
        <dbReference type="SAM" id="MobiDB-lite"/>
    </source>
</evidence>
<dbReference type="InterPro" id="IPR001849">
    <property type="entry name" value="PH_domain"/>
</dbReference>
<dbReference type="InterPro" id="IPR036872">
    <property type="entry name" value="CH_dom_sf"/>
</dbReference>
<feature type="compositionally biased region" description="Polar residues" evidence="4">
    <location>
        <begin position="599"/>
        <end position="610"/>
    </location>
</feature>
<organism evidence="9 10">
    <name type="scientific">Pleurotus ostreatus (strain PC15)</name>
    <name type="common">Oyster mushroom</name>
    <dbReference type="NCBI Taxonomy" id="1137138"/>
    <lineage>
        <taxon>Eukaryota</taxon>
        <taxon>Fungi</taxon>
        <taxon>Dikarya</taxon>
        <taxon>Basidiomycota</taxon>
        <taxon>Agaricomycotina</taxon>
        <taxon>Agaricomycetes</taxon>
        <taxon>Agaricomycetidae</taxon>
        <taxon>Agaricales</taxon>
        <taxon>Pleurotineae</taxon>
        <taxon>Pleurotaceae</taxon>
        <taxon>Pleurotus</taxon>
    </lineage>
</organism>
<feature type="region of interest" description="Disordered" evidence="4">
    <location>
        <begin position="434"/>
        <end position="470"/>
    </location>
</feature>
<dbReference type="CDD" id="cd13316">
    <property type="entry name" value="PH_Boi"/>
    <property type="match status" value="1"/>
</dbReference>
<feature type="compositionally biased region" description="Acidic residues" evidence="4">
    <location>
        <begin position="75"/>
        <end position="85"/>
    </location>
</feature>
<feature type="compositionally biased region" description="Polar residues" evidence="4">
    <location>
        <begin position="734"/>
        <end position="749"/>
    </location>
</feature>
<evidence type="ECO:0000259" key="8">
    <source>
        <dbReference type="PROSITE" id="PS50105"/>
    </source>
</evidence>
<feature type="compositionally biased region" description="Polar residues" evidence="4">
    <location>
        <begin position="310"/>
        <end position="322"/>
    </location>
</feature>
<feature type="compositionally biased region" description="Basic and acidic residues" evidence="4">
    <location>
        <begin position="156"/>
        <end position="165"/>
    </location>
</feature>
<reference evidence="10" key="1">
    <citation type="journal article" date="2014" name="Proc. Natl. Acad. Sci. U.S.A.">
        <title>Extensive sampling of basidiomycete genomes demonstrates inadequacy of the white-rot/brown-rot paradigm for wood decay fungi.</title>
        <authorList>
            <person name="Riley R."/>
            <person name="Salamov A.A."/>
            <person name="Brown D.W."/>
            <person name="Nagy L.G."/>
            <person name="Floudas D."/>
            <person name="Held B.W."/>
            <person name="Levasseur A."/>
            <person name="Lombard V."/>
            <person name="Morin E."/>
            <person name="Otillar R."/>
            <person name="Lindquist E.A."/>
            <person name="Sun H."/>
            <person name="LaButti K.M."/>
            <person name="Schmutz J."/>
            <person name="Jabbour D."/>
            <person name="Luo H."/>
            <person name="Baker S.E."/>
            <person name="Pisabarro A.G."/>
            <person name="Walton J.D."/>
            <person name="Blanchette R.A."/>
            <person name="Henrissat B."/>
            <person name="Martin F."/>
            <person name="Cullen D."/>
            <person name="Hibbett D.S."/>
            <person name="Grigoriev I.V."/>
        </authorList>
    </citation>
    <scope>NUCLEOTIDE SEQUENCE [LARGE SCALE GENOMIC DNA]</scope>
    <source>
        <strain evidence="10">PC15</strain>
    </source>
</reference>
<dbReference type="GO" id="GO:0016197">
    <property type="term" value="P:endosomal transport"/>
    <property type="evidence" value="ECO:0007669"/>
    <property type="project" value="TreeGrafter"/>
</dbReference>
<feature type="domain" description="SAM" evidence="8">
    <location>
        <begin position="372"/>
        <end position="429"/>
    </location>
</feature>
<dbReference type="PRINTS" id="PR00452">
    <property type="entry name" value="SH3DOMAIN"/>
</dbReference>
<feature type="region of interest" description="Disordered" evidence="4">
    <location>
        <begin position="540"/>
        <end position="828"/>
    </location>
</feature>
<dbReference type="InterPro" id="IPR001660">
    <property type="entry name" value="SAM"/>
</dbReference>
<feature type="compositionally biased region" description="Polar residues" evidence="4">
    <location>
        <begin position="800"/>
        <end position="817"/>
    </location>
</feature>
<dbReference type="GO" id="GO:0005085">
    <property type="term" value="F:guanyl-nucleotide exchange factor activity"/>
    <property type="evidence" value="ECO:0007669"/>
    <property type="project" value="UniProtKB-KW"/>
</dbReference>
<feature type="compositionally biased region" description="Polar residues" evidence="4">
    <location>
        <begin position="759"/>
        <end position="770"/>
    </location>
</feature>
<dbReference type="SUPFAM" id="SSF50044">
    <property type="entry name" value="SH3-domain"/>
    <property type="match status" value="1"/>
</dbReference>
<evidence type="ECO:0000256" key="3">
    <source>
        <dbReference type="PROSITE-ProRule" id="PRU00192"/>
    </source>
</evidence>
<feature type="region of interest" description="Disordered" evidence="4">
    <location>
        <begin position="310"/>
        <end position="353"/>
    </location>
</feature>
<dbReference type="Pfam" id="PF00169">
    <property type="entry name" value="PH"/>
    <property type="match status" value="1"/>
</dbReference>
<evidence type="ECO:0000313" key="9">
    <source>
        <dbReference type="EMBL" id="KDQ29768.1"/>
    </source>
</evidence>
<feature type="region of interest" description="Disordered" evidence="4">
    <location>
        <begin position="153"/>
        <end position="201"/>
    </location>
</feature>
<dbReference type="OrthoDB" id="73680at2759"/>
<feature type="compositionally biased region" description="Polar residues" evidence="4">
    <location>
        <begin position="168"/>
        <end position="180"/>
    </location>
</feature>
<dbReference type="Gene3D" id="1.10.418.10">
    <property type="entry name" value="Calponin-like domain"/>
    <property type="match status" value="1"/>
</dbReference>
<name>A0A067NNW9_PLEO1</name>
<dbReference type="GO" id="GO:0006897">
    <property type="term" value="P:endocytosis"/>
    <property type="evidence" value="ECO:0007669"/>
    <property type="project" value="TreeGrafter"/>
</dbReference>
<dbReference type="Gene3D" id="1.10.150.50">
    <property type="entry name" value="Transcription Factor, Ets-1"/>
    <property type="match status" value="1"/>
</dbReference>
<dbReference type="STRING" id="1137138.A0A067NNW9"/>
<sequence>MPEYVYALHDFQPEHEDEVPFRAGERIEVVEKDDQYGDGWWQGRNLAGKVGLFPEAYTTPAPPTTGSVLIPSSTSDDDAEGEADTEPPPTATASQHALHTLTEESETDSVTSGDAGRAHVPLSAVMGSSGSADSGVMNATMTDVQEAIEQLGRRRKEGEFGDGERSFSFASTGDGDNNSLRYDGETDESDGGEGWHKGARQKLAEKARKAVEEAEKLESIGGSIGKGKGRIIAPPIDVEMSDESEDEGGDHTMSFIRGHAIPEESEEENASFPTPVVTTEPPADDIHPPAELRDTEPIVSTAATLSLPSPISPTYQIARSQSTPPPRAISPSQQQSNTFIAPSHSEGPASPVTNNMRIRPRCLRQVHWCVMWFISFGNHSLYPGYGVEQEITGDVLLELDVNLLKSEIGIMAFGKRMRIANAITDLRRPPSIVYSDHPSSLRQDSLPASPMHAQSPPMSPPMTHSPQMHSPLSMQNLSQVQQAHMQHYPTPQYSVASNSVHSRNVSQSHSFGGYTYNSSAHQSLNSPVGYGAVVNGGMSNSQASATETTAAADGSSQGGGGGSSAGHSGEGVTNGVTNGLGLNELDSTGVAKKARPAQLNLSPSESTLNNVHKDESSPAEEEKAFSESEAAPASSVRRRFFGGSARNSSSSHKERDGKPDRTSKDSSSSPLLPGTSPTLKDSASDKERDAPATVGSRHRRNKNSVDTKPAERLSIFGGSFANTLGKSRKPPPSTTQEEPVEKTSSSLSFSRLYGGKRPATSQGMGTSPKTSPRLHDSLSSRDLKEKDSSVHPSLLRKRTVSASSPKFDTGASASTLVPTGRSGGSLKQGQSILEQIGDPDHNGWMRKKSDRYKTWKTRYFVLKGPHLYCLRSNSRAETKIKGYINIVGYKVTVDENVDPGRYGFRIDHENDKTHYFSSEEKTVIRGWMKAMMKATIARDYTKPVVSSCNIPTIPLTVAQAMNPAPRPPSPTARDATQKALRRENPHQLSSRDAEVLMGLAAPKEERARLNSFFSEDNNDVNGSGLDTPTAPKSPVPPRPAREARRLSTQTSQTSTVPAVDDKLIDWANGHLPSSLQIVDPLGPLCNGLALLRLAESIKGSPSSPPVPDSAFPRDSNDDKLDGLFKLFDFLLDNDVKIGSVSINDIRQGKRDKIVQLLRALKAWEDKRIAITQSIGKSSVQAGGFMAPVGLTWSGL</sequence>
<keyword evidence="1 3" id="KW-0728">SH3 domain</keyword>
<feature type="region of interest" description="Disordered" evidence="4">
    <location>
        <begin position="262"/>
        <end position="284"/>
    </location>
</feature>
<feature type="domain" description="Calponin-homology (CH)" evidence="7">
    <location>
        <begin position="1057"/>
        <end position="1165"/>
    </location>
</feature>
<evidence type="ECO:0000259" key="6">
    <source>
        <dbReference type="PROSITE" id="PS50003"/>
    </source>
</evidence>
<dbReference type="SMART" id="SM00233">
    <property type="entry name" value="PH"/>
    <property type="match status" value="1"/>
</dbReference>
<dbReference type="InterPro" id="IPR036028">
    <property type="entry name" value="SH3-like_dom_sf"/>
</dbReference>
<dbReference type="FunCoup" id="A0A067NNW9">
    <property type="interactions" value="54"/>
</dbReference>
<dbReference type="SUPFAM" id="SSF47769">
    <property type="entry name" value="SAM/Pointed domain"/>
    <property type="match status" value="1"/>
</dbReference>
<dbReference type="InParanoid" id="A0A067NNW9"/>
<evidence type="ECO:0000256" key="2">
    <source>
        <dbReference type="ARBA" id="ARBA00022658"/>
    </source>
</evidence>
<feature type="compositionally biased region" description="Basic and acidic residues" evidence="4">
    <location>
        <begin position="980"/>
        <end position="993"/>
    </location>
</feature>
<dbReference type="PANTHER" id="PTHR45827:SF1">
    <property type="entry name" value="SORTING NEXIN"/>
    <property type="match status" value="1"/>
</dbReference>
<evidence type="ECO:0000259" key="7">
    <source>
        <dbReference type="PROSITE" id="PS50021"/>
    </source>
</evidence>
<dbReference type="Gene3D" id="2.30.30.40">
    <property type="entry name" value="SH3 Domains"/>
    <property type="match status" value="1"/>
</dbReference>
<evidence type="ECO:0000259" key="5">
    <source>
        <dbReference type="PROSITE" id="PS50002"/>
    </source>
</evidence>
<dbReference type="VEuPathDB" id="FungiDB:PLEOSDRAFT_1076434"/>
<protein>
    <submittedName>
        <fullName evidence="9">Uncharacterized protein</fullName>
    </submittedName>
</protein>
<dbReference type="GO" id="GO:0097320">
    <property type="term" value="P:plasma membrane tubulation"/>
    <property type="evidence" value="ECO:0007669"/>
    <property type="project" value="TreeGrafter"/>
</dbReference>
<dbReference type="PROSITE" id="PS50021">
    <property type="entry name" value="CH"/>
    <property type="match status" value="1"/>
</dbReference>